<dbReference type="OrthoDB" id="48101at2759"/>
<dbReference type="Gene3D" id="3.30.710.10">
    <property type="entry name" value="Potassium Channel Kv1.1, Chain A"/>
    <property type="match status" value="1"/>
</dbReference>
<evidence type="ECO:0000256" key="1">
    <source>
        <dbReference type="SAM" id="MobiDB-lite"/>
    </source>
</evidence>
<dbReference type="AlphaFoldDB" id="A0A9N8EG16"/>
<accession>A0A9N8EG16</accession>
<dbReference type="SUPFAM" id="SSF54695">
    <property type="entry name" value="POZ domain"/>
    <property type="match status" value="1"/>
</dbReference>
<evidence type="ECO:0000313" key="3">
    <source>
        <dbReference type="Proteomes" id="UP001153069"/>
    </source>
</evidence>
<proteinExistence type="predicted"/>
<gene>
    <name evidence="2" type="ORF">SEMRO_1135_G245020.1</name>
</gene>
<protein>
    <submittedName>
        <fullName evidence="2">Nuclear pore complex protein</fullName>
    </submittedName>
</protein>
<dbReference type="Gene3D" id="1.10.10.2360">
    <property type="match status" value="1"/>
</dbReference>
<comment type="caution">
    <text evidence="2">The sequence shown here is derived from an EMBL/GenBank/DDBJ whole genome shotgun (WGS) entry which is preliminary data.</text>
</comment>
<reference evidence="2" key="1">
    <citation type="submission" date="2020-06" db="EMBL/GenBank/DDBJ databases">
        <authorList>
            <consortium name="Plant Systems Biology data submission"/>
        </authorList>
    </citation>
    <scope>NUCLEOTIDE SEQUENCE</scope>
    <source>
        <strain evidence="2">D6</strain>
    </source>
</reference>
<feature type="region of interest" description="Disordered" evidence="1">
    <location>
        <begin position="236"/>
        <end position="277"/>
    </location>
</feature>
<evidence type="ECO:0000313" key="2">
    <source>
        <dbReference type="EMBL" id="CAB9520791.1"/>
    </source>
</evidence>
<feature type="compositionally biased region" description="Low complexity" evidence="1">
    <location>
        <begin position="177"/>
        <end position="187"/>
    </location>
</feature>
<organism evidence="2 3">
    <name type="scientific">Seminavis robusta</name>
    <dbReference type="NCBI Taxonomy" id="568900"/>
    <lineage>
        <taxon>Eukaryota</taxon>
        <taxon>Sar</taxon>
        <taxon>Stramenopiles</taxon>
        <taxon>Ochrophyta</taxon>
        <taxon>Bacillariophyta</taxon>
        <taxon>Bacillariophyceae</taxon>
        <taxon>Bacillariophycidae</taxon>
        <taxon>Naviculales</taxon>
        <taxon>Naviculaceae</taxon>
        <taxon>Seminavis</taxon>
    </lineage>
</organism>
<feature type="compositionally biased region" description="Polar residues" evidence="1">
    <location>
        <begin position="209"/>
        <end position="219"/>
    </location>
</feature>
<dbReference type="InterPro" id="IPR011333">
    <property type="entry name" value="SKP1/BTB/POZ_sf"/>
</dbReference>
<feature type="compositionally biased region" description="Polar residues" evidence="1">
    <location>
        <begin position="256"/>
        <end position="266"/>
    </location>
</feature>
<keyword evidence="3" id="KW-1185">Reference proteome</keyword>
<dbReference type="Proteomes" id="UP001153069">
    <property type="component" value="Unassembled WGS sequence"/>
</dbReference>
<feature type="compositionally biased region" description="Polar residues" evidence="1">
    <location>
        <begin position="236"/>
        <end position="247"/>
    </location>
</feature>
<feature type="region of interest" description="Disordered" evidence="1">
    <location>
        <begin position="1"/>
        <end position="89"/>
    </location>
</feature>
<feature type="region of interest" description="Disordered" evidence="1">
    <location>
        <begin position="209"/>
        <end position="228"/>
    </location>
</feature>
<feature type="compositionally biased region" description="Polar residues" evidence="1">
    <location>
        <begin position="68"/>
        <end position="87"/>
    </location>
</feature>
<feature type="region of interest" description="Disordered" evidence="1">
    <location>
        <begin position="163"/>
        <end position="187"/>
    </location>
</feature>
<sequence length="671" mass="70994">MFGAPPPEDQGSVSPNGSGSSNARPFGFDADGNRYNSQAFSGAPPPRDNFGSPPWQAPNLNGLGRNAAGTTGSVFGSPGLGSTFQNSGSGGRLTANLNGNGASRFYGTKNTPYYPTDCWDGTMYSITAMATFEHNSFDELRFEDYLQGNRGLGRLQAQFNNRDTPLDHFGSPTLSNSSPTASVFSSGSPSVFGAPASSFGAAHTDATAWTTGPAGNNRGTRAEPFGAAAGYNNSATGVPNSSPSSFSLFGAPAPSQPQNGNANAASSGPRAAPTGPAFFRMPFAASTQSNHSPVPAGPGSAPVQIAATAGFGTSPAAASGLLALSSSSFRDDDSTGTATGGSSPRGLDSLWRKDPKESFSDWMLKVKTKSSEENDKVVVHTYHIHKAVVAFGKSELLAELCHQDQEGAVLVQLEPLGAKAVPLLLDFLYSPEEPFQMDVEDAVALHYLGKVFKVEQLCNGAKNFCQNEMARSLENIPSILAAASMLPVDDDGIKQLVVDFIGTTNLLRLPTDSSLLESFDPNFWLDVQDKLVGNGVTPKPLSLHWSLLMGHFAQLHKEELKFGKFFKLLTNDEQAMPFVALEVALELCEVQQDLLSGEQGVEAEGELSSLEKRCASAIASNWRSIDFASDGPVSEERVKQRGCEFMWAVLNETMKNAKDASFCGSPFGANN</sequence>
<name>A0A9N8EG16_9STRA</name>
<dbReference type="EMBL" id="CAICTM010001133">
    <property type="protein sequence ID" value="CAB9520791.1"/>
    <property type="molecule type" value="Genomic_DNA"/>
</dbReference>
<feature type="region of interest" description="Disordered" evidence="1">
    <location>
        <begin position="328"/>
        <end position="352"/>
    </location>
</feature>
<feature type="compositionally biased region" description="Low complexity" evidence="1">
    <location>
        <begin position="11"/>
        <end position="22"/>
    </location>
</feature>